<dbReference type="InterPro" id="IPR051397">
    <property type="entry name" value="Zn-ADH-like_protein"/>
</dbReference>
<dbReference type="SMART" id="SM00829">
    <property type="entry name" value="PKS_ER"/>
    <property type="match status" value="1"/>
</dbReference>
<dbReference type="PANTHER" id="PTHR43677:SF4">
    <property type="entry name" value="QUINONE OXIDOREDUCTASE-LIKE PROTEIN 2"/>
    <property type="match status" value="1"/>
</dbReference>
<dbReference type="Gene3D" id="3.90.180.10">
    <property type="entry name" value="Medium-chain alcohol dehydrogenases, catalytic domain"/>
    <property type="match status" value="1"/>
</dbReference>
<dbReference type="Pfam" id="PF13602">
    <property type="entry name" value="ADH_zinc_N_2"/>
    <property type="match status" value="1"/>
</dbReference>
<dbReference type="SUPFAM" id="SSF51735">
    <property type="entry name" value="NAD(P)-binding Rossmann-fold domains"/>
    <property type="match status" value="1"/>
</dbReference>
<reference evidence="2 3" key="1">
    <citation type="submission" date="2022-02" db="EMBL/GenBank/DDBJ databases">
        <title>Paenibacillus sp. MBLB1776 Whole Genome Shotgun Sequencing.</title>
        <authorList>
            <person name="Hwang C.Y."/>
            <person name="Cho E.-S."/>
            <person name="Seo M.-J."/>
        </authorList>
    </citation>
    <scope>NUCLEOTIDE SEQUENCE [LARGE SCALE GENOMIC DNA]</scope>
    <source>
        <strain evidence="2 3">MBLB1776</strain>
    </source>
</reference>
<dbReference type="Pfam" id="PF08240">
    <property type="entry name" value="ADH_N"/>
    <property type="match status" value="1"/>
</dbReference>
<dbReference type="GO" id="GO:0016491">
    <property type="term" value="F:oxidoreductase activity"/>
    <property type="evidence" value="ECO:0007669"/>
    <property type="project" value="InterPro"/>
</dbReference>
<dbReference type="InterPro" id="IPR013154">
    <property type="entry name" value="ADH-like_N"/>
</dbReference>
<gene>
    <name evidence="2" type="ORF">MJA45_14260</name>
</gene>
<evidence type="ECO:0000313" key="2">
    <source>
        <dbReference type="EMBL" id="WNQ08820.1"/>
    </source>
</evidence>
<name>A0AA96L8V7_9BACL</name>
<dbReference type="PANTHER" id="PTHR43677">
    <property type="entry name" value="SHORT-CHAIN DEHYDROGENASE/REDUCTASE"/>
    <property type="match status" value="1"/>
</dbReference>
<feature type="domain" description="Enoyl reductase (ER)" evidence="1">
    <location>
        <begin position="12"/>
        <end position="333"/>
    </location>
</feature>
<dbReference type="AlphaFoldDB" id="A0AA96L8V7"/>
<dbReference type="SUPFAM" id="SSF50129">
    <property type="entry name" value="GroES-like"/>
    <property type="match status" value="1"/>
</dbReference>
<keyword evidence="3" id="KW-1185">Reference proteome</keyword>
<dbReference type="InterPro" id="IPR011032">
    <property type="entry name" value="GroES-like_sf"/>
</dbReference>
<sequence length="338" mass="37075">MGNKRVMVSEYGGPEKLQIHEEPLRPSQPHEVRIRVHSAGVALGDVMRREGKFLGGPATPFTPGYEAVGFVDEVGERIKGIPKGSRGAVFYNGAGGYAQYVYATADEFYPVPEGVDMGKAVAVILNYVTAYQMLHRVAKVVSGDQILIHGASGGTGTALLELGRLAGLRMYGTASAPKHDIVAGYGAVPIDYRSEDFVQLMRSRVPDGVDAVFDPIGGSHWVRSFQTLNKKGHFVGYGYTSVLEEEDSSEWAKNWTYLMTNQTTPQGNPACLYSITTLRKERPDWFREDLAHLFHLLVEARIDPVIAERIPLTEAVRAHQLLETSQTAGKIVLTNPCL</sequence>
<dbReference type="Gene3D" id="3.40.50.720">
    <property type="entry name" value="NAD(P)-binding Rossmann-like Domain"/>
    <property type="match status" value="1"/>
</dbReference>
<dbReference type="InterPro" id="IPR036291">
    <property type="entry name" value="NAD(P)-bd_dom_sf"/>
</dbReference>
<organism evidence="2 3">
    <name type="scientific">Paenibacillus aurantius</name>
    <dbReference type="NCBI Taxonomy" id="2918900"/>
    <lineage>
        <taxon>Bacteria</taxon>
        <taxon>Bacillati</taxon>
        <taxon>Bacillota</taxon>
        <taxon>Bacilli</taxon>
        <taxon>Bacillales</taxon>
        <taxon>Paenibacillaceae</taxon>
        <taxon>Paenibacillus</taxon>
    </lineage>
</organism>
<dbReference type="CDD" id="cd08273">
    <property type="entry name" value="MDR8"/>
    <property type="match status" value="1"/>
</dbReference>
<accession>A0AA96L8V7</accession>
<dbReference type="EMBL" id="CP130318">
    <property type="protein sequence ID" value="WNQ08820.1"/>
    <property type="molecule type" value="Genomic_DNA"/>
</dbReference>
<protein>
    <submittedName>
        <fullName evidence="2">Medium chain dehydrogenase/reductase family protein</fullName>
    </submittedName>
</protein>
<evidence type="ECO:0000313" key="3">
    <source>
        <dbReference type="Proteomes" id="UP001305702"/>
    </source>
</evidence>
<dbReference type="RefSeq" id="WP_315602587.1">
    <property type="nucleotide sequence ID" value="NZ_CP130318.1"/>
</dbReference>
<evidence type="ECO:0000259" key="1">
    <source>
        <dbReference type="SMART" id="SM00829"/>
    </source>
</evidence>
<dbReference type="KEGG" id="paun:MJA45_14260"/>
<dbReference type="Proteomes" id="UP001305702">
    <property type="component" value="Chromosome"/>
</dbReference>
<dbReference type="InterPro" id="IPR020843">
    <property type="entry name" value="ER"/>
</dbReference>
<proteinExistence type="predicted"/>